<dbReference type="GO" id="GO:0046856">
    <property type="term" value="P:phosphatidylinositol dephosphorylation"/>
    <property type="evidence" value="ECO:0007669"/>
    <property type="project" value="InterPro"/>
</dbReference>
<dbReference type="InterPro" id="IPR002013">
    <property type="entry name" value="SAC_dom"/>
</dbReference>
<comment type="similarity">
    <text evidence="2">Belongs to the synaptojanin family.</text>
</comment>
<evidence type="ECO:0000256" key="3">
    <source>
        <dbReference type="ARBA" id="ARBA00009678"/>
    </source>
</evidence>
<reference evidence="8 9" key="1">
    <citation type="submission" date="2018-04" db="EMBL/GenBank/DDBJ databases">
        <title>The genome of golden apple snail Pomacea canaliculata provides insight into stress tolerance and invasive adaptation.</title>
        <authorList>
            <person name="Liu C."/>
            <person name="Liu B."/>
            <person name="Ren Y."/>
            <person name="Zhang Y."/>
            <person name="Wang H."/>
            <person name="Li S."/>
            <person name="Jiang F."/>
            <person name="Yin L."/>
            <person name="Zhang G."/>
            <person name="Qian W."/>
            <person name="Fan W."/>
        </authorList>
    </citation>
    <scope>NUCLEOTIDE SEQUENCE [LARGE SCALE GENOMIC DNA]</scope>
    <source>
        <strain evidence="8">SZHN2017</strain>
        <tissue evidence="8">Muscle</tissue>
    </source>
</reference>
<dbReference type="SUPFAM" id="SSF54928">
    <property type="entry name" value="RNA-binding domain, RBD"/>
    <property type="match status" value="1"/>
</dbReference>
<dbReference type="Gene3D" id="3.60.10.10">
    <property type="entry name" value="Endonuclease/exonuclease/phosphatase"/>
    <property type="match status" value="1"/>
</dbReference>
<feature type="compositionally biased region" description="Low complexity" evidence="6">
    <location>
        <begin position="1041"/>
        <end position="1053"/>
    </location>
</feature>
<feature type="compositionally biased region" description="Pro residues" evidence="6">
    <location>
        <begin position="1339"/>
        <end position="1356"/>
    </location>
</feature>
<proteinExistence type="inferred from homology"/>
<keyword evidence="9" id="KW-1185">Reference proteome</keyword>
<feature type="compositionally biased region" description="Pro residues" evidence="6">
    <location>
        <begin position="1382"/>
        <end position="1404"/>
    </location>
</feature>
<feature type="region of interest" description="Disordered" evidence="6">
    <location>
        <begin position="776"/>
        <end position="852"/>
    </location>
</feature>
<name>A0A2T7PIN8_POMCA</name>
<feature type="compositionally biased region" description="Acidic residues" evidence="6">
    <location>
        <begin position="779"/>
        <end position="794"/>
    </location>
</feature>
<evidence type="ECO:0000313" key="9">
    <source>
        <dbReference type="Proteomes" id="UP000245119"/>
    </source>
</evidence>
<accession>A0A2T7PIN8</accession>
<dbReference type="SUPFAM" id="SSF56219">
    <property type="entry name" value="DNase I-like"/>
    <property type="match status" value="1"/>
</dbReference>
<gene>
    <name evidence="8" type="ORF">C0Q70_04502</name>
</gene>
<dbReference type="InterPro" id="IPR015047">
    <property type="entry name" value="SYNJ1/2_RRM"/>
</dbReference>
<dbReference type="Pfam" id="PF08952">
    <property type="entry name" value="DUF1866"/>
    <property type="match status" value="1"/>
</dbReference>
<dbReference type="Proteomes" id="UP000245119">
    <property type="component" value="Linkage Group LG3"/>
</dbReference>
<evidence type="ECO:0000256" key="1">
    <source>
        <dbReference type="ARBA" id="ARBA00001786"/>
    </source>
</evidence>
<evidence type="ECO:0000256" key="6">
    <source>
        <dbReference type="SAM" id="MobiDB-lite"/>
    </source>
</evidence>
<keyword evidence="5" id="KW-0378">Hydrolase</keyword>
<dbReference type="EMBL" id="PZQS01000003">
    <property type="protein sequence ID" value="PVD33250.1"/>
    <property type="molecule type" value="Genomic_DNA"/>
</dbReference>
<evidence type="ECO:0000256" key="5">
    <source>
        <dbReference type="ARBA" id="ARBA00022801"/>
    </source>
</evidence>
<dbReference type="PANTHER" id="PTHR11200">
    <property type="entry name" value="INOSITOL 5-PHOSPHATASE"/>
    <property type="match status" value="1"/>
</dbReference>
<dbReference type="Pfam" id="PF22669">
    <property type="entry name" value="Exo_endo_phos2"/>
    <property type="match status" value="1"/>
</dbReference>
<dbReference type="SMART" id="SM00128">
    <property type="entry name" value="IPPc"/>
    <property type="match status" value="1"/>
</dbReference>
<dbReference type="STRING" id="400727.A0A2T7PIN8"/>
<organism evidence="8 9">
    <name type="scientific">Pomacea canaliculata</name>
    <name type="common">Golden apple snail</name>
    <dbReference type="NCBI Taxonomy" id="400727"/>
    <lineage>
        <taxon>Eukaryota</taxon>
        <taxon>Metazoa</taxon>
        <taxon>Spiralia</taxon>
        <taxon>Lophotrochozoa</taxon>
        <taxon>Mollusca</taxon>
        <taxon>Gastropoda</taxon>
        <taxon>Caenogastropoda</taxon>
        <taxon>Architaenioglossa</taxon>
        <taxon>Ampullarioidea</taxon>
        <taxon>Ampullariidae</taxon>
        <taxon>Pomacea</taxon>
    </lineage>
</organism>
<evidence type="ECO:0000313" key="8">
    <source>
        <dbReference type="EMBL" id="PVD33250.1"/>
    </source>
</evidence>
<feature type="region of interest" description="Disordered" evidence="6">
    <location>
        <begin position="871"/>
        <end position="970"/>
    </location>
</feature>
<dbReference type="InterPro" id="IPR012677">
    <property type="entry name" value="Nucleotide-bd_a/b_plait_sf"/>
</dbReference>
<dbReference type="SMART" id="SM01165">
    <property type="entry name" value="DUF1866"/>
    <property type="match status" value="1"/>
</dbReference>
<comment type="similarity">
    <text evidence="3">In the central section; belongs to the inositol 1,4,5-trisphosphate 5-phosphatase family.</text>
</comment>
<dbReference type="InterPro" id="IPR036691">
    <property type="entry name" value="Endo/exonu/phosph_ase_sf"/>
</dbReference>
<dbReference type="OrthoDB" id="1925875at2759"/>
<dbReference type="GO" id="GO:0003676">
    <property type="term" value="F:nucleic acid binding"/>
    <property type="evidence" value="ECO:0007669"/>
    <property type="project" value="InterPro"/>
</dbReference>
<comment type="catalytic activity">
    <reaction evidence="1">
        <text>a 1,2-diacyl-sn-glycero-3-phospho-(1D-myo-inositol-4,5-bisphosphate) + H2O = a 1,2-diacyl-sn-glycero-3-phospho-(1D-myo-inositol 4-phosphate) + phosphate</text>
        <dbReference type="Rhea" id="RHEA:22764"/>
        <dbReference type="ChEBI" id="CHEBI:15377"/>
        <dbReference type="ChEBI" id="CHEBI:43474"/>
        <dbReference type="ChEBI" id="CHEBI:58178"/>
        <dbReference type="ChEBI" id="CHEBI:58456"/>
        <dbReference type="EC" id="3.1.3.36"/>
    </reaction>
</comment>
<feature type="region of interest" description="Disordered" evidence="6">
    <location>
        <begin position="1013"/>
        <end position="1142"/>
    </location>
</feature>
<dbReference type="GO" id="GO:0004439">
    <property type="term" value="F:phosphatidylinositol-4,5-bisphosphate 5-phosphatase activity"/>
    <property type="evidence" value="ECO:0007669"/>
    <property type="project" value="UniProtKB-EC"/>
</dbReference>
<feature type="region of interest" description="Disordered" evidence="6">
    <location>
        <begin position="1299"/>
        <end position="1404"/>
    </location>
</feature>
<feature type="compositionally biased region" description="Basic and acidic residues" evidence="6">
    <location>
        <begin position="1024"/>
        <end position="1039"/>
    </location>
</feature>
<dbReference type="InterPro" id="IPR035979">
    <property type="entry name" value="RBD_domain_sf"/>
</dbReference>
<dbReference type="Pfam" id="PF02383">
    <property type="entry name" value="Syja_N"/>
    <property type="match status" value="1"/>
</dbReference>
<feature type="compositionally biased region" description="Pro residues" evidence="6">
    <location>
        <begin position="886"/>
        <end position="912"/>
    </location>
</feature>
<evidence type="ECO:0000256" key="4">
    <source>
        <dbReference type="ARBA" id="ARBA00013044"/>
    </source>
</evidence>
<sequence>MSGCLGFEQWNRMLHVHLQRYGIDCDSWLLRVMCGGVEIRTIYAAHRQAKACLISRLSCERAGTRFNVRGANDDGHVANFVETEQVIFLEEQVGSFIQIRGSIPLFWEQPGINVGSHKVHMSRGYEAAAPALDRHLRMVKQQYGNQVIVNLLGSKEGEKMLSQAFENHHKASVHQQDVPFIHFDYHAEIKGSNLRNLERLKAKLVQKLQEFDFFFSSNISKNQAERQQTGTIRTNCLDCLDRTNAVQTMIGLEMLPKQLECLGLANKPQMVSRFEEVYRQIWTHNGDHISRIYTGTGSRWRQVKVSPRILQTMVDQSARFTQPQALRVCVATYNVNGGKHFRSIAYKNVSLADWLLDAHKTHPESMVEGYDYSKPVDIFAVGFEEIVDLNASNIMKASTTNAHEWQKEVLRTISQEHKYVVLTHIQLVGVVLFIFIRPHLAPIIRDVAVDKVKTGLGGATGNKGGVGIRFLAHSTSFCFVCAHLAAGQSQVADRNADYLEILRKMSFPMGRTIMSHDYVFWCGDFNYRIDLHSDDVKNLIENENWTALQDSDQLNVQRGLGNVFQGLFEGKTNFPPTYKYDMFSDDWDTSEKCRTPAWTDRILWRPPSAPGRELSAKQLLYTRAELRMSDHRPVVGLFEVDTLQVVEEDKDRVLREVIGQQGPPDGTVIVSMASGGEFTDEAVSEIMEKFTEFGEVIIVRFVGADMWVLYKNGQDAMEALQMNQKEVCGEVIKVCLKTEAWEKAIDREVKLCAANTGALYNAFTNSLLGDDFSIPSMEFDMDDEGGDEDYEADQSAETQHMPLQPEPVQPLISTGLTDSPAEERSDWEPPSRQPARPQQPQRPDKAPERPPSAAKIIADSSHLLMAEKNVPLRASPSPELQRKQPPQRPMAPPAKPPPPQRPSGGPPKPSPPVSRSTPGSPGRSETPKMRQPLRPPPSTNTKVKKSPNRITSIGCPTNVKHTGHASTPEEAQKLMELLLHGDGVGGTSPLPAPLKPSVSASDLLADNGMERLCAAPKPIPRSRTSFDMDGESRNKDSADLRAPATTPVPTPRTRSIDNLLDEPLMNDIPAPLPRPRPVSRRDCPLSGELDGGMSLTSPAGGLAVPPIPTRPAAVKAEGAGQKSASPNTPSSQPGVSPLVPKHPIPVFSQSQINPLDTPISLVHDISDPDPFDTRHIADPFCTRPAAHLQFSESPMNGEPAGKVLSSGVAGSHGPSLFENISSHSNISMDPFEIRSSIPQTSTDPFDTRSVLCHVPSDPFDTSCITSHIPTDLFDASSTGRQISADPFDTSAFHIAIMSTHSDTQEPTRSSSLSDEQDGEGSVTCPDTSPPASPSFTCPNLPPPQLPAISAGPPPPPPRRDLTSSTGISLPPPVPTRRAPGNVPHPNPDVPPVPSRPGPPPVPRR</sequence>
<feature type="domain" description="SAC" evidence="7">
    <location>
        <begin position="10"/>
        <end position="295"/>
    </location>
</feature>
<dbReference type="InterPro" id="IPR046985">
    <property type="entry name" value="IP5"/>
</dbReference>
<dbReference type="GO" id="GO:0098793">
    <property type="term" value="C:presynapse"/>
    <property type="evidence" value="ECO:0007669"/>
    <property type="project" value="GOC"/>
</dbReference>
<evidence type="ECO:0000256" key="2">
    <source>
        <dbReference type="ARBA" id="ARBA00008943"/>
    </source>
</evidence>
<dbReference type="PROSITE" id="PS50275">
    <property type="entry name" value="SAC"/>
    <property type="match status" value="1"/>
</dbReference>
<feature type="compositionally biased region" description="Polar residues" evidence="6">
    <location>
        <begin position="1299"/>
        <end position="1313"/>
    </location>
</feature>
<dbReference type="Gene3D" id="3.30.70.330">
    <property type="match status" value="1"/>
</dbReference>
<dbReference type="InterPro" id="IPR000300">
    <property type="entry name" value="IPPc"/>
</dbReference>
<dbReference type="GO" id="GO:0048488">
    <property type="term" value="P:synaptic vesicle endocytosis"/>
    <property type="evidence" value="ECO:0007669"/>
    <property type="project" value="TreeGrafter"/>
</dbReference>
<dbReference type="PANTHER" id="PTHR11200:SF257">
    <property type="entry name" value="PHOSPHOINOSITIDE 5-PHOSPHATASE"/>
    <property type="match status" value="1"/>
</dbReference>
<protein>
    <recommendedName>
        <fullName evidence="4">phosphoinositide 5-phosphatase</fullName>
        <ecNumber evidence="4">3.1.3.36</ecNumber>
    </recommendedName>
</protein>
<evidence type="ECO:0000259" key="7">
    <source>
        <dbReference type="PROSITE" id="PS50275"/>
    </source>
</evidence>
<feature type="compositionally biased region" description="Polar residues" evidence="6">
    <location>
        <begin position="1122"/>
        <end position="1134"/>
    </location>
</feature>
<dbReference type="EC" id="3.1.3.36" evidence="4"/>
<comment type="caution">
    <text evidence="8">The sequence shown here is derived from an EMBL/GenBank/DDBJ whole genome shotgun (WGS) entry which is preliminary data.</text>
</comment>